<evidence type="ECO:0000259" key="1">
    <source>
        <dbReference type="PROSITE" id="PS50093"/>
    </source>
</evidence>
<evidence type="ECO:0000313" key="4">
    <source>
        <dbReference type="Proteomes" id="UP000249016"/>
    </source>
</evidence>
<dbReference type="PROSITE" id="PS50853">
    <property type="entry name" value="FN3"/>
    <property type="match status" value="1"/>
</dbReference>
<dbReference type="EMBL" id="QLII01000001">
    <property type="protein sequence ID" value="RAI77333.1"/>
    <property type="molecule type" value="Genomic_DNA"/>
</dbReference>
<dbReference type="SUPFAM" id="SSF50370">
    <property type="entry name" value="Ricin B-like lectins"/>
    <property type="match status" value="1"/>
</dbReference>
<gene>
    <name evidence="3" type="ORF">HMF3257_29860</name>
</gene>
<name>A0A327NRQ5_9BACT</name>
<keyword evidence="4" id="KW-1185">Reference proteome</keyword>
<reference evidence="3 4" key="1">
    <citation type="submission" date="2018-06" db="EMBL/GenBank/DDBJ databases">
        <title>Spirosoma sp. HMF3257 Genome sequencing and assembly.</title>
        <authorList>
            <person name="Kang H."/>
            <person name="Cha I."/>
            <person name="Kim H."/>
            <person name="Kang J."/>
            <person name="Joh K."/>
        </authorList>
    </citation>
    <scope>NUCLEOTIDE SEQUENCE [LARGE SCALE GENOMIC DNA]</scope>
    <source>
        <strain evidence="3 4">HMF3257</strain>
    </source>
</reference>
<dbReference type="Gene3D" id="2.60.40.10">
    <property type="entry name" value="Immunoglobulins"/>
    <property type="match status" value="2"/>
</dbReference>
<protein>
    <recommendedName>
        <fullName evidence="5">PKD domain-containing protein</fullName>
    </recommendedName>
</protein>
<dbReference type="CDD" id="cd00161">
    <property type="entry name" value="beta-trefoil_Ricin-like"/>
    <property type="match status" value="1"/>
</dbReference>
<dbReference type="Pfam" id="PF18911">
    <property type="entry name" value="PKD_4"/>
    <property type="match status" value="1"/>
</dbReference>
<dbReference type="Pfam" id="PF14200">
    <property type="entry name" value="RicinB_lectin_2"/>
    <property type="match status" value="1"/>
</dbReference>
<proteinExistence type="predicted"/>
<dbReference type="InterPro" id="IPR036116">
    <property type="entry name" value="FN3_sf"/>
</dbReference>
<evidence type="ECO:0008006" key="5">
    <source>
        <dbReference type="Google" id="ProtNLM"/>
    </source>
</evidence>
<dbReference type="SMART" id="SM00089">
    <property type="entry name" value="PKD"/>
    <property type="match status" value="1"/>
</dbReference>
<dbReference type="InterPro" id="IPR035986">
    <property type="entry name" value="PKD_dom_sf"/>
</dbReference>
<feature type="domain" description="Fibronectin type-III" evidence="2">
    <location>
        <begin position="210"/>
        <end position="325"/>
    </location>
</feature>
<dbReference type="CDD" id="cd00063">
    <property type="entry name" value="FN3"/>
    <property type="match status" value="1"/>
</dbReference>
<dbReference type="Pfam" id="PF00041">
    <property type="entry name" value="fn3"/>
    <property type="match status" value="1"/>
</dbReference>
<dbReference type="SUPFAM" id="SSF49299">
    <property type="entry name" value="PKD domain"/>
    <property type="match status" value="1"/>
</dbReference>
<accession>A0A327NRQ5</accession>
<dbReference type="SUPFAM" id="SSF49265">
    <property type="entry name" value="Fibronectin type III"/>
    <property type="match status" value="1"/>
</dbReference>
<dbReference type="InterPro" id="IPR000601">
    <property type="entry name" value="PKD_dom"/>
</dbReference>
<dbReference type="AlphaFoldDB" id="A0A327NRQ5"/>
<feature type="domain" description="PKD" evidence="1">
    <location>
        <begin position="8"/>
        <end position="91"/>
    </location>
</feature>
<evidence type="ECO:0000259" key="2">
    <source>
        <dbReference type="PROSITE" id="PS50853"/>
    </source>
</evidence>
<dbReference type="InterPro" id="IPR022409">
    <property type="entry name" value="PKD/Chitinase_dom"/>
</dbReference>
<dbReference type="InterPro" id="IPR013783">
    <property type="entry name" value="Ig-like_fold"/>
</dbReference>
<comment type="caution">
    <text evidence="3">The sequence shown here is derived from an EMBL/GenBank/DDBJ whole genome shotgun (WGS) entry which is preliminary data.</text>
</comment>
<dbReference type="InterPro" id="IPR035992">
    <property type="entry name" value="Ricin_B-like_lectins"/>
</dbReference>
<dbReference type="InterPro" id="IPR003961">
    <property type="entry name" value="FN3_dom"/>
</dbReference>
<sequence length="458" mass="48483">MVTANRPPVVVATTTSLTGTSPLSVTFTGDKSYDPDGDQLFYEWAFSDGTYLNVANPVKTFTTQIGQHGSGSTTRFTAQLTVIDSKGQRSTGQVFNIQLTDTTPTAKITNPINNAKYALDKSTSYTLAATITNAGANNSILWKVKLRRGSSEQLVTTRSDNNPVIDLSPVGCDGVDTYYVITLNVTGIGGTTSAQDSVKIYPDCNSSKLTITGLTATTLSSNSVRLSWTNPTLPFDKVLVTGGTSSGLTEIPLESSYTANPSFIGNGSDIPVVGKVLFQGTSTSLVVTDLTAGQRYYFRVYARAGNGWSGGVEVSATPTSATSSSPGSVSAVDPTKCYRLVSRLSGKVLGISGTAQSDGDKLTQQTDATKLTQGWRFTAAGGDYYSIQVLSTQKGIQVAGSSTADDALLEQWTYWGGAHQQWRLVRNAEGISVFSTATPARPSPFVGRAQLKGHRSVR</sequence>
<dbReference type="InterPro" id="IPR000772">
    <property type="entry name" value="Ricin_B_lectin"/>
</dbReference>
<evidence type="ECO:0000313" key="3">
    <source>
        <dbReference type="EMBL" id="RAI77333.1"/>
    </source>
</evidence>
<organism evidence="3 4">
    <name type="scientific">Spirosoma telluris</name>
    <dbReference type="NCBI Taxonomy" id="2183553"/>
    <lineage>
        <taxon>Bacteria</taxon>
        <taxon>Pseudomonadati</taxon>
        <taxon>Bacteroidota</taxon>
        <taxon>Cytophagia</taxon>
        <taxon>Cytophagales</taxon>
        <taxon>Cytophagaceae</taxon>
        <taxon>Spirosoma</taxon>
    </lineage>
</organism>
<dbReference type="PROSITE" id="PS50093">
    <property type="entry name" value="PKD"/>
    <property type="match status" value="1"/>
</dbReference>
<dbReference type="Proteomes" id="UP000249016">
    <property type="component" value="Unassembled WGS sequence"/>
</dbReference>
<dbReference type="SMART" id="SM00060">
    <property type="entry name" value="FN3"/>
    <property type="match status" value="1"/>
</dbReference>
<dbReference type="Gene3D" id="2.80.10.50">
    <property type="match status" value="1"/>
</dbReference>